<dbReference type="GO" id="GO:0016020">
    <property type="term" value="C:membrane"/>
    <property type="evidence" value="ECO:0007669"/>
    <property type="project" value="UniProtKB-SubCell"/>
</dbReference>
<keyword evidence="3" id="KW-0813">Transport</keyword>
<evidence type="ECO:0000256" key="6">
    <source>
        <dbReference type="ARBA" id="ARBA00023136"/>
    </source>
</evidence>
<accession>A0A1D1ZIE7</accession>
<evidence type="ECO:0000256" key="7">
    <source>
        <dbReference type="SAM" id="Phobius"/>
    </source>
</evidence>
<dbReference type="EMBL" id="GDJX01001200">
    <property type="protein sequence ID" value="JAT66736.1"/>
    <property type="molecule type" value="Transcribed_RNA"/>
</dbReference>
<feature type="transmembrane region" description="Helical" evidence="7">
    <location>
        <begin position="291"/>
        <end position="314"/>
    </location>
</feature>
<keyword evidence="4 7" id="KW-0812">Transmembrane</keyword>
<evidence type="ECO:0000313" key="8">
    <source>
        <dbReference type="EMBL" id="JAT66736.1"/>
    </source>
</evidence>
<name>A0A1D1ZIE7_9ARAE</name>
<dbReference type="PANTHER" id="PTHR31645:SF76">
    <property type="entry name" value="METAL-NICOTIANAMINE TRANSPORTER YSL8-RELATED"/>
    <property type="match status" value="1"/>
</dbReference>
<dbReference type="AlphaFoldDB" id="A0A1D1ZIE7"/>
<feature type="transmembrane region" description="Helical" evidence="7">
    <location>
        <begin position="104"/>
        <end position="123"/>
    </location>
</feature>
<protein>
    <submittedName>
        <fullName evidence="8">Putative metal-nicotianamine transporter YSL12</fullName>
    </submittedName>
</protein>
<dbReference type="InterPro" id="IPR045035">
    <property type="entry name" value="YSL-like"/>
</dbReference>
<evidence type="ECO:0000256" key="1">
    <source>
        <dbReference type="ARBA" id="ARBA00004141"/>
    </source>
</evidence>
<dbReference type="PANTHER" id="PTHR31645">
    <property type="entry name" value="OLIGOPEPTIDE TRANSPORTER YGL114W-RELATED"/>
    <property type="match status" value="1"/>
</dbReference>
<dbReference type="GO" id="GO:0035673">
    <property type="term" value="F:oligopeptide transmembrane transporter activity"/>
    <property type="evidence" value="ECO:0007669"/>
    <property type="project" value="InterPro"/>
</dbReference>
<evidence type="ECO:0000256" key="2">
    <source>
        <dbReference type="ARBA" id="ARBA00010276"/>
    </source>
</evidence>
<feature type="transmembrane region" description="Helical" evidence="7">
    <location>
        <begin position="254"/>
        <end position="271"/>
    </location>
</feature>
<feature type="transmembrane region" description="Helical" evidence="7">
    <location>
        <begin position="130"/>
        <end position="148"/>
    </location>
</feature>
<evidence type="ECO:0000256" key="4">
    <source>
        <dbReference type="ARBA" id="ARBA00022692"/>
    </source>
</evidence>
<feature type="transmembrane region" description="Helical" evidence="7">
    <location>
        <begin position="193"/>
        <end position="215"/>
    </location>
</feature>
<comment type="similarity">
    <text evidence="2">Belongs to the YSL (TC 2.A.67.2) family.</text>
</comment>
<reference evidence="8" key="1">
    <citation type="submission" date="2015-07" db="EMBL/GenBank/DDBJ databases">
        <title>Transcriptome Assembly of Anthurium amnicola.</title>
        <authorList>
            <person name="Suzuki J."/>
        </authorList>
    </citation>
    <scope>NUCLEOTIDE SEQUENCE</scope>
</reference>
<evidence type="ECO:0000256" key="3">
    <source>
        <dbReference type="ARBA" id="ARBA00022448"/>
    </source>
</evidence>
<sequence length="375" mass="40705">MGMIMGDGMYNFLKVLYRAVTTALVKRRVAEQEAHIDVRLRAVRGRRERDAATAAAHKQVQDDRRRTEVFLEDQVPLGVAYGGYVAIAAVCVVTLPRIFPGFKWYYVVVVCTCMPVFAFCNAYCCGLTDWNIACTYGALANFVVGAWTDAAHGGVLAGLAAHGMVGSVVFTASELIRDFKTGYLTLASRRAVFVSQAIGTAMGCVISPCVFWLFYQAFDVGTPGTDYPAPFARIYRSLAILGADGFGSSLPKHCLTLCYAFFSAAFLISFVKDVAGKSTVARFIPIPTAMAIPLYFGSYLGIDMCLGSFIIYVWERVDRAKAEAFGPAVASGLMCGAGMWTLPESVLSLANVKPPICMTFLSRKTYESLHAVLSP</sequence>
<comment type="subcellular location">
    <subcellularLocation>
        <location evidence="1">Membrane</location>
        <topology evidence="1">Multi-pass membrane protein</topology>
    </subcellularLocation>
</comment>
<organism evidence="8">
    <name type="scientific">Anthurium amnicola</name>
    <dbReference type="NCBI Taxonomy" id="1678845"/>
    <lineage>
        <taxon>Eukaryota</taxon>
        <taxon>Viridiplantae</taxon>
        <taxon>Streptophyta</taxon>
        <taxon>Embryophyta</taxon>
        <taxon>Tracheophyta</taxon>
        <taxon>Spermatophyta</taxon>
        <taxon>Magnoliopsida</taxon>
        <taxon>Liliopsida</taxon>
        <taxon>Araceae</taxon>
        <taxon>Pothoideae</taxon>
        <taxon>Potheae</taxon>
        <taxon>Anthurium</taxon>
    </lineage>
</organism>
<gene>
    <name evidence="8" type="primary">YSL12_6</name>
    <name evidence="8" type="ORF">g.126170</name>
</gene>
<feature type="transmembrane region" description="Helical" evidence="7">
    <location>
        <begin position="75"/>
        <end position="98"/>
    </location>
</feature>
<dbReference type="InterPro" id="IPR004813">
    <property type="entry name" value="OPT"/>
</dbReference>
<feature type="transmembrane region" description="Helical" evidence="7">
    <location>
        <begin position="154"/>
        <end position="172"/>
    </location>
</feature>
<keyword evidence="6 7" id="KW-0472">Membrane</keyword>
<dbReference type="NCBIfam" id="TIGR00728">
    <property type="entry name" value="OPT_sfam"/>
    <property type="match status" value="1"/>
</dbReference>
<dbReference type="Pfam" id="PF03169">
    <property type="entry name" value="OPT"/>
    <property type="match status" value="1"/>
</dbReference>
<evidence type="ECO:0000256" key="5">
    <source>
        <dbReference type="ARBA" id="ARBA00022989"/>
    </source>
</evidence>
<proteinExistence type="inferred from homology"/>
<keyword evidence="5 7" id="KW-1133">Transmembrane helix</keyword>